<sequence length="272" mass="29896">MEWTATPKARLEIDGKRLEYACHGPAPDKAPTIVMLHEGLGCVALWRDFPKKVAEATGMGVFVYSRAGYGQSDPVDLPRSLDFMTHEATQVLPKVLDAIGAQKVILFGHSDGATIAAIHAGSVEDFRVRGLIVMAPHFFTEPMGLKAIAEAKAAYESGELKEKLARYHRDVDVAFHGWNGVWLDPDFKAWNVADVIDYIRVPILAIQGRDDQYGTLAQVQEIEGRSYAPVDMVVIDGCKHAPHLEAGDRVLAEVAEYCARLERIEAAEVETA</sequence>
<name>A0ABV9KH07_9RHOB</name>
<comment type="caution">
    <text evidence="2">The sequence shown here is derived from an EMBL/GenBank/DDBJ whole genome shotgun (WGS) entry which is preliminary data.</text>
</comment>
<gene>
    <name evidence="2" type="ORF">ACFO5X_11685</name>
</gene>
<dbReference type="InterPro" id="IPR000073">
    <property type="entry name" value="AB_hydrolase_1"/>
</dbReference>
<evidence type="ECO:0000259" key="1">
    <source>
        <dbReference type="Pfam" id="PF12697"/>
    </source>
</evidence>
<dbReference type="PANTHER" id="PTHR43689">
    <property type="entry name" value="HYDROLASE"/>
    <property type="match status" value="1"/>
</dbReference>
<feature type="domain" description="AB hydrolase-1" evidence="1">
    <location>
        <begin position="33"/>
        <end position="252"/>
    </location>
</feature>
<dbReference type="Proteomes" id="UP001595973">
    <property type="component" value="Unassembled WGS sequence"/>
</dbReference>
<dbReference type="InterPro" id="IPR029058">
    <property type="entry name" value="AB_hydrolase_fold"/>
</dbReference>
<proteinExistence type="predicted"/>
<evidence type="ECO:0000313" key="3">
    <source>
        <dbReference type="Proteomes" id="UP001595973"/>
    </source>
</evidence>
<dbReference type="GO" id="GO:0016787">
    <property type="term" value="F:hydrolase activity"/>
    <property type="evidence" value="ECO:0007669"/>
    <property type="project" value="UniProtKB-KW"/>
</dbReference>
<accession>A0ABV9KH07</accession>
<dbReference type="SUPFAM" id="SSF53474">
    <property type="entry name" value="alpha/beta-Hydrolases"/>
    <property type="match status" value="1"/>
</dbReference>
<organism evidence="2 3">
    <name type="scientific">Seohaeicola nanhaiensis</name>
    <dbReference type="NCBI Taxonomy" id="1387282"/>
    <lineage>
        <taxon>Bacteria</taxon>
        <taxon>Pseudomonadati</taxon>
        <taxon>Pseudomonadota</taxon>
        <taxon>Alphaproteobacteria</taxon>
        <taxon>Rhodobacterales</taxon>
        <taxon>Roseobacteraceae</taxon>
        <taxon>Seohaeicola</taxon>
    </lineage>
</organism>
<dbReference type="Pfam" id="PF12697">
    <property type="entry name" value="Abhydrolase_6"/>
    <property type="match status" value="1"/>
</dbReference>
<reference evidence="3" key="1">
    <citation type="journal article" date="2019" name="Int. J. Syst. Evol. Microbiol.">
        <title>The Global Catalogue of Microorganisms (GCM) 10K type strain sequencing project: providing services to taxonomists for standard genome sequencing and annotation.</title>
        <authorList>
            <consortium name="The Broad Institute Genomics Platform"/>
            <consortium name="The Broad Institute Genome Sequencing Center for Infectious Disease"/>
            <person name="Wu L."/>
            <person name="Ma J."/>
        </authorList>
    </citation>
    <scope>NUCLEOTIDE SEQUENCE [LARGE SCALE GENOMIC DNA]</scope>
    <source>
        <strain evidence="3">CGMCC 4.7283</strain>
    </source>
</reference>
<protein>
    <submittedName>
        <fullName evidence="2">Alpha/beta fold hydrolase</fullName>
    </submittedName>
</protein>
<dbReference type="Gene3D" id="3.40.50.1820">
    <property type="entry name" value="alpha/beta hydrolase"/>
    <property type="match status" value="1"/>
</dbReference>
<dbReference type="RefSeq" id="WP_380717628.1">
    <property type="nucleotide sequence ID" value="NZ_JBHSGI010000009.1"/>
</dbReference>
<keyword evidence="3" id="KW-1185">Reference proteome</keyword>
<evidence type="ECO:0000313" key="2">
    <source>
        <dbReference type="EMBL" id="MFC4669218.1"/>
    </source>
</evidence>
<keyword evidence="2" id="KW-0378">Hydrolase</keyword>
<dbReference type="PANTHER" id="PTHR43689:SF8">
    <property type="entry name" value="ALPHA_BETA-HYDROLASES SUPERFAMILY PROTEIN"/>
    <property type="match status" value="1"/>
</dbReference>
<dbReference type="EMBL" id="JBHSGI010000009">
    <property type="protein sequence ID" value="MFC4669218.1"/>
    <property type="molecule type" value="Genomic_DNA"/>
</dbReference>